<reference evidence="3" key="1">
    <citation type="journal article" date="2019" name="Int. J. Syst. Evol. Microbiol.">
        <title>The Global Catalogue of Microorganisms (GCM) 10K type strain sequencing project: providing services to taxonomists for standard genome sequencing and annotation.</title>
        <authorList>
            <consortium name="The Broad Institute Genomics Platform"/>
            <consortium name="The Broad Institute Genome Sequencing Center for Infectious Disease"/>
            <person name="Wu L."/>
            <person name="Ma J."/>
        </authorList>
    </citation>
    <scope>NUCLEOTIDE SEQUENCE [LARGE SCALE GENOMIC DNA]</scope>
    <source>
        <strain evidence="3">KCTC 22814</strain>
    </source>
</reference>
<keyword evidence="3" id="KW-1185">Reference proteome</keyword>
<gene>
    <name evidence="2" type="ORF">ACFS7Y_10240</name>
</gene>
<name>A0ABW6BHY6_9SPHI</name>
<evidence type="ECO:0008006" key="4">
    <source>
        <dbReference type="Google" id="ProtNLM"/>
    </source>
</evidence>
<keyword evidence="1" id="KW-1133">Transmembrane helix</keyword>
<sequence length="446" mass="52043">MAKRVTALKCPQCGSVKKQSIKEDHYICNHCDTEYFLDNDDININVNHNHRNTGTVGNKELNKKNITIAIVAAVLAFFLLFSQFLFSPNSSPTVNDDNKYSDRPWDQMVYTGSDGRPKILFSVERTYGVYGDKKTEVMFLFYDPIDDRMVNEQKPATNWNEYPTLDFRQFGDSSIYFIADKINRLFLLDKKNNQLLDVTEKMLLSKPELASGLATIKFLGELYGDGFQIMANDGKEYDYFPIANRIYADRDQRYADAEKLSTLPNDAKEKNYYVFSEESSAYPKEPIQLIKYAYKEKTGYPIRLPYRAEWNDITDHDRDKFSTYKSLFSYHDKRVSSYKDLTPGRTYFDPHIMYQEENRLYIKVLPNANPENVPLLQKIDTETGEIRWTYKPEAVKAEFDDISLYKDGIGLYVYNFGSPRIRKFILLNDKDGKPVKEIELDHFKLK</sequence>
<dbReference type="RefSeq" id="WP_320183045.1">
    <property type="nucleotide sequence ID" value="NZ_CP138332.1"/>
</dbReference>
<accession>A0ABW6BHY6</accession>
<keyword evidence="1" id="KW-0472">Membrane</keyword>
<organism evidence="2 3">
    <name type="scientific">Sphingobacterium bambusae</name>
    <dbReference type="NCBI Taxonomy" id="662858"/>
    <lineage>
        <taxon>Bacteria</taxon>
        <taxon>Pseudomonadati</taxon>
        <taxon>Bacteroidota</taxon>
        <taxon>Sphingobacteriia</taxon>
        <taxon>Sphingobacteriales</taxon>
        <taxon>Sphingobacteriaceae</taxon>
        <taxon>Sphingobacterium</taxon>
    </lineage>
</organism>
<feature type="transmembrane region" description="Helical" evidence="1">
    <location>
        <begin position="66"/>
        <end position="86"/>
    </location>
</feature>
<evidence type="ECO:0000256" key="1">
    <source>
        <dbReference type="SAM" id="Phobius"/>
    </source>
</evidence>
<evidence type="ECO:0000313" key="3">
    <source>
        <dbReference type="Proteomes" id="UP001597525"/>
    </source>
</evidence>
<proteinExistence type="predicted"/>
<protein>
    <recommendedName>
        <fullName evidence="4">Zinc ribbon domain-containing protein</fullName>
    </recommendedName>
</protein>
<dbReference type="Proteomes" id="UP001597525">
    <property type="component" value="Unassembled WGS sequence"/>
</dbReference>
<comment type="caution">
    <text evidence="2">The sequence shown here is derived from an EMBL/GenBank/DDBJ whole genome shotgun (WGS) entry which is preliminary data.</text>
</comment>
<dbReference type="EMBL" id="JBHUPB010000007">
    <property type="protein sequence ID" value="MFD2967769.1"/>
    <property type="molecule type" value="Genomic_DNA"/>
</dbReference>
<evidence type="ECO:0000313" key="2">
    <source>
        <dbReference type="EMBL" id="MFD2967769.1"/>
    </source>
</evidence>
<keyword evidence="1" id="KW-0812">Transmembrane</keyword>